<evidence type="ECO:0000256" key="3">
    <source>
        <dbReference type="ARBA" id="ARBA00023315"/>
    </source>
</evidence>
<organism evidence="4 5">
    <name type="scientific">Methylocystis bryophila</name>
    <dbReference type="NCBI Taxonomy" id="655015"/>
    <lineage>
        <taxon>Bacteria</taxon>
        <taxon>Pseudomonadati</taxon>
        <taxon>Pseudomonadota</taxon>
        <taxon>Alphaproteobacteria</taxon>
        <taxon>Hyphomicrobiales</taxon>
        <taxon>Methylocystaceae</taxon>
        <taxon>Methylocystis</taxon>
    </lineage>
</organism>
<dbReference type="InterPro" id="IPR001451">
    <property type="entry name" value="Hexapep"/>
</dbReference>
<keyword evidence="1" id="KW-0808">Transferase</keyword>
<dbReference type="EMBL" id="CP019948">
    <property type="protein sequence ID" value="ARN79953.1"/>
    <property type="molecule type" value="Genomic_DNA"/>
</dbReference>
<evidence type="ECO:0000313" key="4">
    <source>
        <dbReference type="EMBL" id="ARN79953.1"/>
    </source>
</evidence>
<accession>A0A1W6MQT3</accession>
<dbReference type="PANTHER" id="PTHR23416:SF78">
    <property type="entry name" value="LIPOPOLYSACCHARIDE BIOSYNTHESIS O-ACETYL TRANSFERASE WBBJ-RELATED"/>
    <property type="match status" value="1"/>
</dbReference>
<dbReference type="InterPro" id="IPR051159">
    <property type="entry name" value="Hexapeptide_acetyltransf"/>
</dbReference>
<dbReference type="PANTHER" id="PTHR23416">
    <property type="entry name" value="SIALIC ACID SYNTHASE-RELATED"/>
    <property type="match status" value="1"/>
</dbReference>
<dbReference type="InterPro" id="IPR018357">
    <property type="entry name" value="Hexapep_transf_CS"/>
</dbReference>
<dbReference type="PROSITE" id="PS00101">
    <property type="entry name" value="HEXAPEP_TRANSFERASES"/>
    <property type="match status" value="1"/>
</dbReference>
<dbReference type="InterPro" id="IPR011004">
    <property type="entry name" value="Trimer_LpxA-like_sf"/>
</dbReference>
<name>A0A1W6MQT3_9HYPH</name>
<gene>
    <name evidence="4" type="ORF">B1812_01420</name>
</gene>
<keyword evidence="3" id="KW-0012">Acyltransferase</keyword>
<dbReference type="GO" id="GO:0016746">
    <property type="term" value="F:acyltransferase activity"/>
    <property type="evidence" value="ECO:0007669"/>
    <property type="project" value="UniProtKB-KW"/>
</dbReference>
<dbReference type="AlphaFoldDB" id="A0A1W6MQT3"/>
<keyword evidence="2" id="KW-0677">Repeat</keyword>
<dbReference type="Gene3D" id="2.160.10.10">
    <property type="entry name" value="Hexapeptide repeat proteins"/>
    <property type="match status" value="1"/>
</dbReference>
<dbReference type="CDD" id="cd04647">
    <property type="entry name" value="LbH_MAT_like"/>
    <property type="match status" value="1"/>
</dbReference>
<keyword evidence="5" id="KW-1185">Reference proteome</keyword>
<reference evidence="4 5" key="1">
    <citation type="submission" date="2017-02" db="EMBL/GenBank/DDBJ databases">
        <authorList>
            <person name="Peterson S.W."/>
        </authorList>
    </citation>
    <scope>NUCLEOTIDE SEQUENCE [LARGE SCALE GENOMIC DNA]</scope>
    <source>
        <strain evidence="4 5">S285</strain>
    </source>
</reference>
<evidence type="ECO:0008006" key="6">
    <source>
        <dbReference type="Google" id="ProtNLM"/>
    </source>
</evidence>
<sequence length="196" mass="21084">MSRVSIRRLFRALPVLEERVSWRIKRVFLAVAYPEVRLGANVRIPWTSQLRATGGGVIEIGDDVSIDPGTILHSKGGSLRIGARSSIGPGNIIVSIASIEIGEDTLIAEYVTIRDQDHEFERQGSIASSGMRVGAIKIGRNVWIGAKATITRGVSIGDNAVVGANAVVTHDVPAEAVVGGVPARMIRMQRQDLRVE</sequence>
<proteinExistence type="predicted"/>
<evidence type="ECO:0000256" key="2">
    <source>
        <dbReference type="ARBA" id="ARBA00022737"/>
    </source>
</evidence>
<dbReference type="STRING" id="655015.B1812_01420"/>
<dbReference type="Pfam" id="PF14602">
    <property type="entry name" value="Hexapep_2"/>
    <property type="match status" value="1"/>
</dbReference>
<evidence type="ECO:0000313" key="5">
    <source>
        <dbReference type="Proteomes" id="UP000193978"/>
    </source>
</evidence>
<dbReference type="Proteomes" id="UP000193978">
    <property type="component" value="Chromosome"/>
</dbReference>
<dbReference type="RefSeq" id="WP_158658535.1">
    <property type="nucleotide sequence ID" value="NZ_AP027149.1"/>
</dbReference>
<dbReference type="OrthoDB" id="9815592at2"/>
<protein>
    <recommendedName>
        <fullName evidence="6">Acetyltransferase</fullName>
    </recommendedName>
</protein>
<evidence type="ECO:0000256" key="1">
    <source>
        <dbReference type="ARBA" id="ARBA00022679"/>
    </source>
</evidence>
<dbReference type="SUPFAM" id="SSF51161">
    <property type="entry name" value="Trimeric LpxA-like enzymes"/>
    <property type="match status" value="1"/>
</dbReference>
<dbReference type="KEGG" id="mbry:B1812_01420"/>